<dbReference type="GO" id="GO:0006351">
    <property type="term" value="P:DNA-templated transcription"/>
    <property type="evidence" value="ECO:0007669"/>
    <property type="project" value="InterPro"/>
</dbReference>
<proteinExistence type="predicted"/>
<dbReference type="PANTHER" id="PTHR30319:SF1">
    <property type="entry name" value="TRANSCRIPTIONAL REPRESSOR PAAX"/>
    <property type="match status" value="1"/>
</dbReference>
<dbReference type="SUPFAM" id="SSF46785">
    <property type="entry name" value="Winged helix' DNA-binding domain"/>
    <property type="match status" value="1"/>
</dbReference>
<dbReference type="AlphaFoldDB" id="A0A0M2SM72"/>
<evidence type="ECO:0000259" key="1">
    <source>
        <dbReference type="Pfam" id="PF07848"/>
    </source>
</evidence>
<keyword evidence="5" id="KW-1185">Reference proteome</keyword>
<dbReference type="Gene3D" id="1.20.58.1460">
    <property type="match status" value="1"/>
</dbReference>
<comment type="caution">
    <text evidence="4">The sequence shown here is derived from an EMBL/GenBank/DDBJ whole genome shotgun (WGS) entry which is preliminary data.</text>
</comment>
<gene>
    <name evidence="4" type="ORF">WN59_02910</name>
</gene>
<dbReference type="PANTHER" id="PTHR30319">
    <property type="entry name" value="PHENYLACETIC ACID REGULATOR-RELATED TRANSCRIPTIONAL REPRESSOR"/>
    <property type="match status" value="1"/>
</dbReference>
<protein>
    <submittedName>
        <fullName evidence="4">PaaX family transcrtiptional regulator</fullName>
    </submittedName>
</protein>
<dbReference type="InterPro" id="IPR013225">
    <property type="entry name" value="PaaX_C"/>
</dbReference>
<dbReference type="Pfam" id="PF20803">
    <property type="entry name" value="PaaX_M"/>
    <property type="match status" value="1"/>
</dbReference>
<dbReference type="EMBL" id="LAYZ01000001">
    <property type="protein sequence ID" value="KKK35784.1"/>
    <property type="molecule type" value="Genomic_DNA"/>
</dbReference>
<evidence type="ECO:0000259" key="2">
    <source>
        <dbReference type="Pfam" id="PF08223"/>
    </source>
</evidence>
<accession>A0A0M2SM72</accession>
<dbReference type="InterPro" id="IPR011965">
    <property type="entry name" value="PaaX_trns_reg"/>
</dbReference>
<dbReference type="InterPro" id="IPR048846">
    <property type="entry name" value="PaaX-like_central"/>
</dbReference>
<evidence type="ECO:0000313" key="4">
    <source>
        <dbReference type="EMBL" id="KKK35784.1"/>
    </source>
</evidence>
<dbReference type="Proteomes" id="UP000034287">
    <property type="component" value="Unassembled WGS sequence"/>
</dbReference>
<dbReference type="RefSeq" id="WP_046512272.1">
    <property type="nucleotide sequence ID" value="NZ_LAYZ01000001.1"/>
</dbReference>
<dbReference type="InterPro" id="IPR012906">
    <property type="entry name" value="PaaX-like_N"/>
</dbReference>
<name>A0A0M2SM72_9STAP</name>
<dbReference type="PATRIC" id="fig|1432562.3.peg.597"/>
<feature type="domain" description="Transcriptional repressor PaaX-like C-terminal" evidence="2">
    <location>
        <begin position="173"/>
        <end position="265"/>
    </location>
</feature>
<organism evidence="4 5">
    <name type="scientific">Salinicoccus sediminis</name>
    <dbReference type="NCBI Taxonomy" id="1432562"/>
    <lineage>
        <taxon>Bacteria</taxon>
        <taxon>Bacillati</taxon>
        <taxon>Bacillota</taxon>
        <taxon>Bacilli</taxon>
        <taxon>Bacillales</taxon>
        <taxon>Staphylococcaceae</taxon>
        <taxon>Salinicoccus</taxon>
    </lineage>
</organism>
<evidence type="ECO:0000313" key="5">
    <source>
        <dbReference type="Proteomes" id="UP000034287"/>
    </source>
</evidence>
<dbReference type="InterPro" id="IPR036390">
    <property type="entry name" value="WH_DNA-bd_sf"/>
</dbReference>
<feature type="domain" description="Transcriptional repressor PaaX-like N-terminal" evidence="1">
    <location>
        <begin position="3"/>
        <end position="72"/>
    </location>
</feature>
<dbReference type="InterPro" id="IPR036388">
    <property type="entry name" value="WH-like_DNA-bd_sf"/>
</dbReference>
<dbReference type="OrthoDB" id="2270427at2"/>
<dbReference type="PIRSF" id="PIRSF020623">
    <property type="entry name" value="PaaX"/>
    <property type="match status" value="1"/>
</dbReference>
<dbReference type="Gene3D" id="1.10.10.10">
    <property type="entry name" value="Winged helix-like DNA-binding domain superfamily/Winged helix DNA-binding domain"/>
    <property type="match status" value="1"/>
</dbReference>
<feature type="domain" description="Transcriptional repressor PaaX-like central Cas2-like" evidence="3">
    <location>
        <begin position="89"/>
        <end position="166"/>
    </location>
</feature>
<dbReference type="Pfam" id="PF08223">
    <property type="entry name" value="PaaX_C"/>
    <property type="match status" value="1"/>
</dbReference>
<evidence type="ECO:0000259" key="3">
    <source>
        <dbReference type="Pfam" id="PF20803"/>
    </source>
</evidence>
<reference evidence="4 5" key="1">
    <citation type="submission" date="2015-04" db="EMBL/GenBank/DDBJ databases">
        <title>Taxonomic description and genome sequence of Salinicoccus sediminis sp. nov., a novel hyper halotolerant bacterium isolated from marine sediment.</title>
        <authorList>
            <person name="Mathan Kumar R."/>
            <person name="Kaur G."/>
            <person name="Kumar N."/>
            <person name="Kumar A."/>
            <person name="Singh N.K."/>
            <person name="Kaur N."/>
            <person name="Mayilraj S."/>
        </authorList>
    </citation>
    <scope>NUCLEOTIDE SEQUENCE [LARGE SCALE GENOMIC DNA]</scope>
    <source>
        <strain evidence="4 5">SV-16</strain>
    </source>
</reference>
<dbReference type="Pfam" id="PF07848">
    <property type="entry name" value="PaaX"/>
    <property type="match status" value="1"/>
</dbReference>
<sequence>MAKTQSLIFTIYGDYIRHYNNRIWVGSLIRLLEAFDHNPQSVRMSLSRMSRQGWLSIDKEGKKSFYTLTEAGKSRLNTAAGRIFNIGKERWDGRWLMVVLQNRFDDARHRQAFIRELEWHGFGQLSTNVYITPNKLHETMDRLSVKYNLEDKVDIFSAEYTAGENSRLIQRGWNIEEINERYESFFEKYSRDYVLDRQLIAEGGLTDAECFIKRVMLTHEYRKFLFIDPGFPAELLPGRWLGHHAGQLFSDYYQLLGRGAIEFFEGVFKADNAYDSMLPDASVPTDSYLEMED</sequence>
<dbReference type="STRING" id="1432562.WN59_02910"/>
<dbReference type="Gene3D" id="3.30.70.2650">
    <property type="match status" value="1"/>
</dbReference>